<keyword evidence="3" id="KW-0863">Zinc-finger</keyword>
<feature type="region of interest" description="Disordered" evidence="4">
    <location>
        <begin position="204"/>
        <end position="230"/>
    </location>
</feature>
<organism evidence="6 7">
    <name type="scientific">Ceratodon purpureus</name>
    <name type="common">Fire moss</name>
    <name type="synonym">Dicranum purpureum</name>
    <dbReference type="NCBI Taxonomy" id="3225"/>
    <lineage>
        <taxon>Eukaryota</taxon>
        <taxon>Viridiplantae</taxon>
        <taxon>Streptophyta</taxon>
        <taxon>Embryophyta</taxon>
        <taxon>Bryophyta</taxon>
        <taxon>Bryophytina</taxon>
        <taxon>Bryopsida</taxon>
        <taxon>Dicranidae</taxon>
        <taxon>Pseudoditrichales</taxon>
        <taxon>Ditrichaceae</taxon>
        <taxon>Ceratodon</taxon>
    </lineage>
</organism>
<dbReference type="SMART" id="SM00336">
    <property type="entry name" value="BBOX"/>
    <property type="match status" value="1"/>
</dbReference>
<evidence type="ECO:0000256" key="3">
    <source>
        <dbReference type="PROSITE-ProRule" id="PRU00024"/>
    </source>
</evidence>
<evidence type="ECO:0000256" key="2">
    <source>
        <dbReference type="ARBA" id="ARBA00022833"/>
    </source>
</evidence>
<accession>A0A8T0GVF7</accession>
<feature type="compositionally biased region" description="Low complexity" evidence="4">
    <location>
        <begin position="211"/>
        <end position="220"/>
    </location>
</feature>
<dbReference type="InterPro" id="IPR000315">
    <property type="entry name" value="Znf_B-box"/>
</dbReference>
<dbReference type="PROSITE" id="PS50119">
    <property type="entry name" value="ZF_BBOX"/>
    <property type="match status" value="1"/>
</dbReference>
<feature type="domain" description="B box-type" evidence="5">
    <location>
        <begin position="2"/>
        <end position="48"/>
    </location>
</feature>
<dbReference type="PANTHER" id="PTHR31717:SF60">
    <property type="entry name" value="B-BOX TYPE ZINC FINGER FAMILY PROTEIN"/>
    <property type="match status" value="1"/>
</dbReference>
<evidence type="ECO:0000259" key="5">
    <source>
        <dbReference type="PROSITE" id="PS50119"/>
    </source>
</evidence>
<proteinExistence type="predicted"/>
<feature type="region of interest" description="Disordered" evidence="4">
    <location>
        <begin position="248"/>
        <end position="268"/>
    </location>
</feature>
<protein>
    <recommendedName>
        <fullName evidence="5">B box-type domain-containing protein</fullName>
    </recommendedName>
</protein>
<dbReference type="CDD" id="cd19821">
    <property type="entry name" value="Bbox1_BBX-like"/>
    <property type="match status" value="1"/>
</dbReference>
<dbReference type="Proteomes" id="UP000822688">
    <property type="component" value="Chromosome 9"/>
</dbReference>
<dbReference type="InterPro" id="IPR049808">
    <property type="entry name" value="CONSTANS-like_Bbox1"/>
</dbReference>
<dbReference type="GO" id="GO:0008270">
    <property type="term" value="F:zinc ion binding"/>
    <property type="evidence" value="ECO:0007669"/>
    <property type="project" value="UniProtKB-KW"/>
</dbReference>
<reference evidence="6" key="1">
    <citation type="submission" date="2020-06" db="EMBL/GenBank/DDBJ databases">
        <title>WGS assembly of Ceratodon purpureus strain R40.</title>
        <authorList>
            <person name="Carey S.B."/>
            <person name="Jenkins J."/>
            <person name="Shu S."/>
            <person name="Lovell J.T."/>
            <person name="Sreedasyam A."/>
            <person name="Maumus F."/>
            <person name="Tiley G.P."/>
            <person name="Fernandez-Pozo N."/>
            <person name="Barry K."/>
            <person name="Chen C."/>
            <person name="Wang M."/>
            <person name="Lipzen A."/>
            <person name="Daum C."/>
            <person name="Saski C.A."/>
            <person name="Payton A.C."/>
            <person name="Mcbreen J.C."/>
            <person name="Conrad R.E."/>
            <person name="Kollar L.M."/>
            <person name="Olsson S."/>
            <person name="Huttunen S."/>
            <person name="Landis J.B."/>
            <person name="Wickett N.J."/>
            <person name="Johnson M.G."/>
            <person name="Rensing S.A."/>
            <person name="Grimwood J."/>
            <person name="Schmutz J."/>
            <person name="Mcdaniel S.F."/>
        </authorList>
    </citation>
    <scope>NUCLEOTIDE SEQUENCE</scope>
    <source>
        <strain evidence="6">R40</strain>
    </source>
</reference>
<evidence type="ECO:0000256" key="1">
    <source>
        <dbReference type="ARBA" id="ARBA00022723"/>
    </source>
</evidence>
<dbReference type="EMBL" id="CM026430">
    <property type="protein sequence ID" value="KAG0562124.1"/>
    <property type="molecule type" value="Genomic_DNA"/>
</dbReference>
<sequence length="385" mass="40878">MTKRRGCELCEGEAALYCAADEAHICWECDAKVHGANFLVARHTRAVLCGGCGMATAGKATGATPVPRAGVCAECAQGESQGECASRDEGSVVDAGRVEVRGVDSGYETGCSSSRGESGLGEVVEEESTVRAEPCESVSQLSGERVGGVTVDSRSVQASVSTGISKVLKRKRLDCCSPVAVPQSKQIATRALEDVNRSVSHRQCDCDSTASSSPSNQSNQRAAHASQDPSLETSFGFNNRAFGTLSLSSAKRQRMDDRTQMRPSLSRHQQLAALPSTARLMRMLAKWHWDLQLSSPGTVPLALRMYRKVSRALAPAVLSNSGVRVTLAACLRLAAGLDEAQITVPKASEVAACAGVSTRRLAMTEIHLLALLGWRRFPVWAGSRA</sequence>
<keyword evidence="7" id="KW-1185">Reference proteome</keyword>
<dbReference type="PANTHER" id="PTHR31717">
    <property type="entry name" value="ZINC FINGER PROTEIN CONSTANS-LIKE 10"/>
    <property type="match status" value="1"/>
</dbReference>
<keyword evidence="1" id="KW-0479">Metal-binding</keyword>
<evidence type="ECO:0000313" key="7">
    <source>
        <dbReference type="Proteomes" id="UP000822688"/>
    </source>
</evidence>
<name>A0A8T0GVF7_CERPU</name>
<comment type="caution">
    <text evidence="6">The sequence shown here is derived from an EMBL/GenBank/DDBJ whole genome shotgun (WGS) entry which is preliminary data.</text>
</comment>
<evidence type="ECO:0000313" key="6">
    <source>
        <dbReference type="EMBL" id="KAG0562124.1"/>
    </source>
</evidence>
<gene>
    <name evidence="6" type="ORF">KC19_9G120300</name>
</gene>
<evidence type="ECO:0000256" key="4">
    <source>
        <dbReference type="SAM" id="MobiDB-lite"/>
    </source>
</evidence>
<keyword evidence="2" id="KW-0862">Zinc</keyword>
<dbReference type="AlphaFoldDB" id="A0A8T0GVF7"/>